<dbReference type="EMBL" id="BMAO01000584">
    <property type="protein sequence ID" value="GFQ67802.1"/>
    <property type="molecule type" value="Genomic_DNA"/>
</dbReference>
<dbReference type="AlphaFoldDB" id="A0A8X6H648"/>
<accession>A0A8X6H648</accession>
<protein>
    <submittedName>
        <fullName evidence="1">Uncharacterized protein</fullName>
    </submittedName>
</protein>
<keyword evidence="2" id="KW-1185">Reference proteome</keyword>
<organism evidence="1 2">
    <name type="scientific">Trichonephila clavata</name>
    <name type="common">Joro spider</name>
    <name type="synonym">Nephila clavata</name>
    <dbReference type="NCBI Taxonomy" id="2740835"/>
    <lineage>
        <taxon>Eukaryota</taxon>
        <taxon>Metazoa</taxon>
        <taxon>Ecdysozoa</taxon>
        <taxon>Arthropoda</taxon>
        <taxon>Chelicerata</taxon>
        <taxon>Arachnida</taxon>
        <taxon>Araneae</taxon>
        <taxon>Araneomorphae</taxon>
        <taxon>Entelegynae</taxon>
        <taxon>Araneoidea</taxon>
        <taxon>Nephilidae</taxon>
        <taxon>Trichonephila</taxon>
    </lineage>
</organism>
<evidence type="ECO:0000313" key="1">
    <source>
        <dbReference type="EMBL" id="GFQ67802.1"/>
    </source>
</evidence>
<sequence length="95" mass="11526">MQLTRHKLVGDNPVYFFCKFLPRTTLGRLASSDLYLYLERNADEIHHENRLIYKYLRVYSYLYAKSYSRLRMQNRSMQRISSYGSNLLYFHADML</sequence>
<evidence type="ECO:0000313" key="2">
    <source>
        <dbReference type="Proteomes" id="UP000887116"/>
    </source>
</evidence>
<reference evidence="1" key="1">
    <citation type="submission" date="2020-07" db="EMBL/GenBank/DDBJ databases">
        <title>Multicomponent nature underlies the extraordinary mechanical properties of spider dragline silk.</title>
        <authorList>
            <person name="Kono N."/>
            <person name="Nakamura H."/>
            <person name="Mori M."/>
            <person name="Yoshida Y."/>
            <person name="Ohtoshi R."/>
            <person name="Malay A.D."/>
            <person name="Moran D.A.P."/>
            <person name="Tomita M."/>
            <person name="Numata K."/>
            <person name="Arakawa K."/>
        </authorList>
    </citation>
    <scope>NUCLEOTIDE SEQUENCE</scope>
</reference>
<dbReference type="Proteomes" id="UP000887116">
    <property type="component" value="Unassembled WGS sequence"/>
</dbReference>
<comment type="caution">
    <text evidence="1">The sequence shown here is derived from an EMBL/GenBank/DDBJ whole genome shotgun (WGS) entry which is preliminary data.</text>
</comment>
<name>A0A8X6H648_TRICU</name>
<proteinExistence type="predicted"/>
<gene>
    <name evidence="1" type="ORF">TNCT_634321</name>
</gene>